<evidence type="ECO:0000256" key="1">
    <source>
        <dbReference type="SAM" id="Phobius"/>
    </source>
</evidence>
<feature type="transmembrane region" description="Helical" evidence="1">
    <location>
        <begin position="161"/>
        <end position="178"/>
    </location>
</feature>
<evidence type="ECO:0000313" key="3">
    <source>
        <dbReference type="Proteomes" id="UP000016638"/>
    </source>
</evidence>
<evidence type="ECO:0000313" key="2">
    <source>
        <dbReference type="EMBL" id="ERL10665.1"/>
    </source>
</evidence>
<organism evidence="2 3">
    <name type="scientific">Olsenella profusa F0195</name>
    <dbReference type="NCBI Taxonomy" id="1125712"/>
    <lineage>
        <taxon>Bacteria</taxon>
        <taxon>Bacillati</taxon>
        <taxon>Actinomycetota</taxon>
        <taxon>Coriobacteriia</taxon>
        <taxon>Coriobacteriales</taxon>
        <taxon>Atopobiaceae</taxon>
        <taxon>Olsenella</taxon>
    </lineage>
</organism>
<feature type="transmembrane region" description="Helical" evidence="1">
    <location>
        <begin position="198"/>
        <end position="220"/>
    </location>
</feature>
<dbReference type="PATRIC" id="fig|1125712.3.peg.127"/>
<keyword evidence="3" id="KW-1185">Reference proteome</keyword>
<dbReference type="Proteomes" id="UP000016638">
    <property type="component" value="Unassembled WGS sequence"/>
</dbReference>
<dbReference type="InterPro" id="IPR025699">
    <property type="entry name" value="ABC2_memb-like"/>
</dbReference>
<name>U2TWI7_9ACTN</name>
<keyword evidence="1" id="KW-0472">Membrane</keyword>
<gene>
    <name evidence="2" type="ORF">HMPREF1316_1076</name>
</gene>
<proteinExistence type="predicted"/>
<dbReference type="RefSeq" id="WP_021724989.1">
    <property type="nucleotide sequence ID" value="NZ_AWEZ01000006.1"/>
</dbReference>
<dbReference type="Pfam" id="PF13346">
    <property type="entry name" value="ABC2_membrane_5"/>
    <property type="match status" value="1"/>
</dbReference>
<comment type="caution">
    <text evidence="2">The sequence shown here is derived from an EMBL/GenBank/DDBJ whole genome shotgun (WGS) entry which is preliminary data.</text>
</comment>
<dbReference type="AlphaFoldDB" id="U2TWI7"/>
<accession>U2TWI7</accession>
<feature type="transmembrane region" description="Helical" evidence="1">
    <location>
        <begin position="83"/>
        <end position="109"/>
    </location>
</feature>
<dbReference type="STRING" id="1125712.HMPREF1316_1076"/>
<dbReference type="OrthoDB" id="3182271at2"/>
<feature type="transmembrane region" description="Helical" evidence="1">
    <location>
        <begin position="40"/>
        <end position="62"/>
    </location>
</feature>
<dbReference type="EMBL" id="AWEZ01000006">
    <property type="protein sequence ID" value="ERL10665.1"/>
    <property type="molecule type" value="Genomic_DNA"/>
</dbReference>
<keyword evidence="1" id="KW-1133">Transmembrane helix</keyword>
<protein>
    <submittedName>
        <fullName evidence="2">ABC-2 family transporter protein</fullName>
    </submittedName>
</protein>
<sequence>MKTMLLIDLVTMRKNAVLMCLVLVVLGAFNAYILKDVTVFLLLCIMCGMVSSYTYLLGVFSMEENNGWGQYRLALPLTRRQVVLGRYLSVLVSAVAAFALFSLIAYGVIATSQPLGLFPSEMPPSSGLIMMTLYGMAALFAGASLLMPLVIWLGLNRGARVIALLLVMLPPLLLSAFGDTILGEFSSSLSSSLSTTAPVLLLAGSLVLYAASALLSVRLYEAREL</sequence>
<feature type="transmembrane region" description="Helical" evidence="1">
    <location>
        <begin position="129"/>
        <end position="154"/>
    </location>
</feature>
<reference evidence="2 3" key="1">
    <citation type="submission" date="2013-08" db="EMBL/GenBank/DDBJ databases">
        <authorList>
            <person name="Durkin A.S."/>
            <person name="Haft D.R."/>
            <person name="McCorrison J."/>
            <person name="Torralba M."/>
            <person name="Gillis M."/>
            <person name="Haft D.H."/>
            <person name="Methe B."/>
            <person name="Sutton G."/>
            <person name="Nelson K.E."/>
        </authorList>
    </citation>
    <scope>NUCLEOTIDE SEQUENCE [LARGE SCALE GENOMIC DNA]</scope>
    <source>
        <strain evidence="2 3">F0195</strain>
    </source>
</reference>
<keyword evidence="1" id="KW-0812">Transmembrane</keyword>